<dbReference type="InterPro" id="IPR029068">
    <property type="entry name" value="Glyas_Bleomycin-R_OHBP_Dase"/>
</dbReference>
<proteinExistence type="predicted"/>
<evidence type="ECO:0000259" key="1">
    <source>
        <dbReference type="PROSITE" id="PS51819"/>
    </source>
</evidence>
<reference evidence="2 4" key="1">
    <citation type="submission" date="2018-09" db="EMBL/GenBank/DDBJ databases">
        <title>Cohnella cavernae sp. nov., isolated from a karst cave.</title>
        <authorList>
            <person name="Zhu H."/>
        </authorList>
    </citation>
    <scope>NUCLEOTIDE SEQUENCE [LARGE SCALE GENOMIC DNA]</scope>
    <source>
        <strain evidence="2 4">K2E09-144</strain>
    </source>
</reference>
<dbReference type="EMBL" id="QXJM01000021">
    <property type="protein sequence ID" value="RIE04930.1"/>
    <property type="molecule type" value="Genomic_DNA"/>
</dbReference>
<organism evidence="2 4">
    <name type="scientific">Cohnella faecalis</name>
    <dbReference type="NCBI Taxonomy" id="2315694"/>
    <lineage>
        <taxon>Bacteria</taxon>
        <taxon>Bacillati</taxon>
        <taxon>Bacillota</taxon>
        <taxon>Bacilli</taxon>
        <taxon>Bacillales</taxon>
        <taxon>Paenibacillaceae</taxon>
        <taxon>Cohnella</taxon>
    </lineage>
</organism>
<accession>A0A398CKL9</accession>
<keyword evidence="4" id="KW-1185">Reference proteome</keyword>
<protein>
    <submittedName>
        <fullName evidence="2">Ring-cleaving dioxygenase</fullName>
    </submittedName>
</protein>
<dbReference type="PROSITE" id="PS51819">
    <property type="entry name" value="VOC"/>
    <property type="match status" value="1"/>
</dbReference>
<feature type="domain" description="VOC" evidence="1">
    <location>
        <begin position="2"/>
        <end position="119"/>
    </location>
</feature>
<dbReference type="RefSeq" id="WP_119147782.1">
    <property type="nucleotide sequence ID" value="NZ_JBHSOV010000032.1"/>
</dbReference>
<keyword evidence="2" id="KW-0223">Dioxygenase</keyword>
<dbReference type="EMBL" id="QXJM01000039">
    <property type="protein sequence ID" value="RIE01749.1"/>
    <property type="molecule type" value="Genomic_DNA"/>
</dbReference>
<dbReference type="Gene3D" id="3.10.180.10">
    <property type="entry name" value="2,3-Dihydroxybiphenyl 1,2-Dioxygenase, domain 1"/>
    <property type="match status" value="1"/>
</dbReference>
<gene>
    <name evidence="3" type="ORF">D3H35_03500</name>
    <name evidence="2" type="ORF">D3H35_13165</name>
</gene>
<dbReference type="AlphaFoldDB" id="A0A398CKL9"/>
<dbReference type="SUPFAM" id="SSF54593">
    <property type="entry name" value="Glyoxalase/Bleomycin resistance protein/Dihydroxybiphenyl dioxygenase"/>
    <property type="match status" value="1"/>
</dbReference>
<dbReference type="GO" id="GO:0051213">
    <property type="term" value="F:dioxygenase activity"/>
    <property type="evidence" value="ECO:0007669"/>
    <property type="project" value="UniProtKB-KW"/>
</dbReference>
<dbReference type="OrthoDB" id="2703022at2"/>
<keyword evidence="2" id="KW-0560">Oxidoreductase</keyword>
<comment type="caution">
    <text evidence="2">The sequence shown here is derived from an EMBL/GenBank/DDBJ whole genome shotgun (WGS) entry which is preliminary data.</text>
</comment>
<sequence>MRLKSVKLLAANLEQQKLFYTQIMGLPILDDCIDTFTIRVGHSRLTFERSTHADESPVYHFAFDVPGNRVAESIVWLSSRGISLNLLPQNKYQLISTTWNSTSIYFYDYAGNIVEFIARHNLNYSSTSPFTSNSLLNISEIGLVVSDVPSTRELLRSRFSIDGYKNNNDCSFAAVGDEDGLFILTAHNRIWLGSNKEAKIYKTEVEIEGAVTKGELIFKDYPYKIIAN</sequence>
<dbReference type="Proteomes" id="UP000266340">
    <property type="component" value="Unassembled WGS sequence"/>
</dbReference>
<evidence type="ECO:0000313" key="4">
    <source>
        <dbReference type="Proteomes" id="UP000266340"/>
    </source>
</evidence>
<dbReference type="InterPro" id="IPR037523">
    <property type="entry name" value="VOC_core"/>
</dbReference>
<evidence type="ECO:0000313" key="3">
    <source>
        <dbReference type="EMBL" id="RIE04930.1"/>
    </source>
</evidence>
<name>A0A398CKL9_9BACL</name>
<evidence type="ECO:0000313" key="2">
    <source>
        <dbReference type="EMBL" id="RIE01749.1"/>
    </source>
</evidence>